<gene>
    <name evidence="4" type="ORF">AFUS01_LOCUS22457</name>
</gene>
<dbReference type="SMART" id="SM00479">
    <property type="entry name" value="EXOIII"/>
    <property type="match status" value="1"/>
</dbReference>
<accession>A0A8J2KX87</accession>
<name>A0A8J2KX87_9HEXA</name>
<reference evidence="4" key="1">
    <citation type="submission" date="2021-06" db="EMBL/GenBank/DDBJ databases">
        <authorList>
            <person name="Hodson N. C."/>
            <person name="Mongue J. A."/>
            <person name="Jaron S. K."/>
        </authorList>
    </citation>
    <scope>NUCLEOTIDE SEQUENCE</scope>
</reference>
<evidence type="ECO:0000256" key="1">
    <source>
        <dbReference type="ARBA" id="ARBA00022722"/>
    </source>
</evidence>
<evidence type="ECO:0000259" key="3">
    <source>
        <dbReference type="SMART" id="SM00479"/>
    </source>
</evidence>
<dbReference type="GO" id="GO:0004527">
    <property type="term" value="F:exonuclease activity"/>
    <property type="evidence" value="ECO:0007669"/>
    <property type="project" value="InterPro"/>
</dbReference>
<dbReference type="EMBL" id="CAJVCH010261607">
    <property type="protein sequence ID" value="CAG7734050.1"/>
    <property type="molecule type" value="Genomic_DNA"/>
</dbReference>
<evidence type="ECO:0000256" key="2">
    <source>
        <dbReference type="ARBA" id="ARBA00022801"/>
    </source>
</evidence>
<dbReference type="AlphaFoldDB" id="A0A8J2KX87"/>
<protein>
    <recommendedName>
        <fullName evidence="3">Exonuclease domain-containing protein</fullName>
    </recommendedName>
</protein>
<evidence type="ECO:0000313" key="5">
    <source>
        <dbReference type="Proteomes" id="UP000708208"/>
    </source>
</evidence>
<keyword evidence="2" id="KW-0378">Hydrolase</keyword>
<dbReference type="InterPro" id="IPR013520">
    <property type="entry name" value="Ribonucl_H"/>
</dbReference>
<sequence length="299" mass="33762">MSAHIVSQIIYFCDVTTKESTIWTLRRDELEPITRALDHALKKRIKEDLKLSKTFDQALWNERSKTAASPDPAFAATEHAAGLVRKIPKPQTPEAWFSPWIEDTSKIVSIDCEKVQLKGVKGIAGLKAGSVCIVDYAGKVLYNTLVYHATGSFLVTKRTLAINGFKEDSLVGGTRIGIVSKKIEEILTGKLAITIAGEGDFGCLDLDVGMFETFDIHDHWQQWSGDFNRYGQKNYQRISLKRLIKYYYGEDIQDGIHSAETDACSTMKLFREKYLSIKSTQLNSKLHDNFDEFNEIPKL</sequence>
<evidence type="ECO:0000313" key="4">
    <source>
        <dbReference type="EMBL" id="CAG7734050.1"/>
    </source>
</evidence>
<dbReference type="GO" id="GO:0005634">
    <property type="term" value="C:nucleus"/>
    <property type="evidence" value="ECO:0007669"/>
    <property type="project" value="TreeGrafter"/>
</dbReference>
<keyword evidence="1" id="KW-0540">Nuclease</keyword>
<organism evidence="4 5">
    <name type="scientific">Allacma fusca</name>
    <dbReference type="NCBI Taxonomy" id="39272"/>
    <lineage>
        <taxon>Eukaryota</taxon>
        <taxon>Metazoa</taxon>
        <taxon>Ecdysozoa</taxon>
        <taxon>Arthropoda</taxon>
        <taxon>Hexapoda</taxon>
        <taxon>Collembola</taxon>
        <taxon>Symphypleona</taxon>
        <taxon>Sminthuridae</taxon>
        <taxon>Allacma</taxon>
    </lineage>
</organism>
<proteinExistence type="predicted"/>
<dbReference type="InterPro" id="IPR047021">
    <property type="entry name" value="REXO1/3/4-like"/>
</dbReference>
<feature type="domain" description="Exonuclease" evidence="3">
    <location>
        <begin position="106"/>
        <end position="279"/>
    </location>
</feature>
<dbReference type="PANTHER" id="PTHR12801">
    <property type="entry name" value="RNA EXONUCLEASE REXO1 / RECO3 FAMILY MEMBER-RELATED"/>
    <property type="match status" value="1"/>
</dbReference>
<dbReference type="Proteomes" id="UP000708208">
    <property type="component" value="Unassembled WGS sequence"/>
</dbReference>
<comment type="caution">
    <text evidence="4">The sequence shown here is derived from an EMBL/GenBank/DDBJ whole genome shotgun (WGS) entry which is preliminary data.</text>
</comment>
<dbReference type="OrthoDB" id="8191639at2759"/>
<keyword evidence="5" id="KW-1185">Reference proteome</keyword>